<reference evidence="2 4" key="1">
    <citation type="submission" date="2015-09" db="EMBL/GenBank/DDBJ databases">
        <title>Identification and resolution of microdiversity through metagenomic sequencing of parallel consortia.</title>
        <authorList>
            <person name="Nelson W.C."/>
            <person name="Romine M.F."/>
            <person name="Lindemann S.R."/>
        </authorList>
    </citation>
    <scope>NUCLEOTIDE SEQUENCE [LARGE SCALE GENOMIC DNA]</scope>
    <source>
        <strain evidence="2">HL-109</strain>
    </source>
</reference>
<dbReference type="RefSeq" id="WP_165604010.1">
    <property type="nucleotide sequence ID" value="NZ_FMBM01000002.1"/>
</dbReference>
<evidence type="ECO:0000259" key="1">
    <source>
        <dbReference type="Pfam" id="PF03372"/>
    </source>
</evidence>
<dbReference type="GO" id="GO:0016020">
    <property type="term" value="C:membrane"/>
    <property type="evidence" value="ECO:0007669"/>
    <property type="project" value="GOC"/>
</dbReference>
<evidence type="ECO:0000313" key="4">
    <source>
        <dbReference type="Proteomes" id="UP000050497"/>
    </source>
</evidence>
<dbReference type="InterPro" id="IPR036691">
    <property type="entry name" value="Endo/exonu/phosph_ase_sf"/>
</dbReference>
<dbReference type="PANTHER" id="PTHR14859">
    <property type="entry name" value="CALCOFLUOR WHITE HYPERSENSITIVE PROTEIN PRECURSOR"/>
    <property type="match status" value="1"/>
</dbReference>
<dbReference type="EMBL" id="FMBM01000002">
    <property type="protein sequence ID" value="SCC81221.1"/>
    <property type="molecule type" value="Genomic_DNA"/>
</dbReference>
<protein>
    <submittedName>
        <fullName evidence="2 3">Metal-dependent hydrolase</fullName>
    </submittedName>
</protein>
<evidence type="ECO:0000313" key="3">
    <source>
        <dbReference type="EMBL" id="SCC81221.1"/>
    </source>
</evidence>
<organism evidence="2 4">
    <name type="scientific">Saliniramus fredricksonii</name>
    <dbReference type="NCBI Taxonomy" id="1653334"/>
    <lineage>
        <taxon>Bacteria</taxon>
        <taxon>Pseudomonadati</taxon>
        <taxon>Pseudomonadota</taxon>
        <taxon>Alphaproteobacteria</taxon>
        <taxon>Hyphomicrobiales</taxon>
        <taxon>Salinarimonadaceae</taxon>
        <taxon>Saliniramus</taxon>
    </lineage>
</organism>
<dbReference type="GO" id="GO:0004519">
    <property type="term" value="F:endonuclease activity"/>
    <property type="evidence" value="ECO:0007669"/>
    <property type="project" value="UniProtKB-KW"/>
</dbReference>
<dbReference type="GO" id="GO:0006506">
    <property type="term" value="P:GPI anchor biosynthetic process"/>
    <property type="evidence" value="ECO:0007669"/>
    <property type="project" value="TreeGrafter"/>
</dbReference>
<evidence type="ECO:0000313" key="5">
    <source>
        <dbReference type="Proteomes" id="UP000182800"/>
    </source>
</evidence>
<dbReference type="Proteomes" id="UP000182800">
    <property type="component" value="Unassembled WGS sequence"/>
</dbReference>
<keyword evidence="3" id="KW-0255">Endonuclease</keyword>
<sequence length="244" mass="27293">MSDKGFDVFHRFRAASYNIHRTVGSDRRHDPQRVAQVIREVGAPVIGLQEVNWRPERELGGESQAEFLAHLPGYEAIAGSNLIEHRGHYGNMLLTRYPVLAVQRHSILYRAREPRGVVDVTLDIAGQRVRVLVTHFGLSLRERRFQANLLVEIIAQATPEPVLLLGDLNDWIPGSPSIAPLLAGCDPTRSPASFPSGWPLFALDRIVTWRVGSPLRVYAHRSTVARWASDHLPVVAEIGITRDQ</sequence>
<dbReference type="Pfam" id="PF03372">
    <property type="entry name" value="Exo_endo_phos"/>
    <property type="match status" value="1"/>
</dbReference>
<dbReference type="EMBL" id="LJSX01000002">
    <property type="protein sequence ID" value="KPQ12319.1"/>
    <property type="molecule type" value="Genomic_DNA"/>
</dbReference>
<accession>A0A0P8A454</accession>
<dbReference type="InterPro" id="IPR051916">
    <property type="entry name" value="GPI-anchor_lipid_remodeler"/>
</dbReference>
<dbReference type="GO" id="GO:0016787">
    <property type="term" value="F:hydrolase activity"/>
    <property type="evidence" value="ECO:0007669"/>
    <property type="project" value="UniProtKB-KW"/>
</dbReference>
<evidence type="ECO:0000313" key="2">
    <source>
        <dbReference type="EMBL" id="KPQ12319.1"/>
    </source>
</evidence>
<dbReference type="InterPro" id="IPR005135">
    <property type="entry name" value="Endo/exonuclease/phosphatase"/>
</dbReference>
<dbReference type="Gene3D" id="3.60.10.10">
    <property type="entry name" value="Endonuclease/exonuclease/phosphatase"/>
    <property type="match status" value="1"/>
</dbReference>
<keyword evidence="3" id="KW-0540">Nuclease</keyword>
<gene>
    <name evidence="3" type="ORF">GA0071312_2157</name>
    <name evidence="2" type="ORF">HLUCCO17_01800</name>
</gene>
<dbReference type="AlphaFoldDB" id="A0A0P8A454"/>
<proteinExistence type="predicted"/>
<dbReference type="STRING" id="1653334.GA0071312_2157"/>
<reference evidence="3 5" key="2">
    <citation type="submission" date="2016-08" db="EMBL/GenBank/DDBJ databases">
        <authorList>
            <person name="Varghese N."/>
            <person name="Submissions Spin"/>
        </authorList>
    </citation>
    <scope>NUCLEOTIDE SEQUENCE [LARGE SCALE GENOMIC DNA]</scope>
    <source>
        <strain evidence="3 5">HL-109</strain>
    </source>
</reference>
<comment type="caution">
    <text evidence="2">The sequence shown here is derived from an EMBL/GenBank/DDBJ whole genome shotgun (WGS) entry which is preliminary data.</text>
</comment>
<dbReference type="SUPFAM" id="SSF56219">
    <property type="entry name" value="DNase I-like"/>
    <property type="match status" value="1"/>
</dbReference>
<dbReference type="PANTHER" id="PTHR14859:SF15">
    <property type="entry name" value="ENDONUCLEASE_EXONUCLEASE_PHOSPHATASE DOMAIN-CONTAINING PROTEIN"/>
    <property type="match status" value="1"/>
</dbReference>
<name>A0A0P8A454_9HYPH</name>
<keyword evidence="5" id="KW-1185">Reference proteome</keyword>
<keyword evidence="2" id="KW-0378">Hydrolase</keyword>
<feature type="domain" description="Endonuclease/exonuclease/phosphatase" evidence="1">
    <location>
        <begin position="15"/>
        <end position="231"/>
    </location>
</feature>
<dbReference type="Proteomes" id="UP000050497">
    <property type="component" value="Unassembled WGS sequence"/>
</dbReference>